<gene>
    <name evidence="1" type="ORF">BC008_39940</name>
    <name evidence="2" type="ORF">BC008_40915</name>
</gene>
<organism evidence="1 3">
    <name type="scientific">Mastigocoleus testarum BC008</name>
    <dbReference type="NCBI Taxonomy" id="371196"/>
    <lineage>
        <taxon>Bacteria</taxon>
        <taxon>Bacillati</taxon>
        <taxon>Cyanobacteriota</taxon>
        <taxon>Cyanophyceae</taxon>
        <taxon>Nostocales</taxon>
        <taxon>Hapalosiphonaceae</taxon>
        <taxon>Mastigocoleus</taxon>
    </lineage>
</organism>
<accession>A0A0V7ZI78</accession>
<dbReference type="AlphaFoldDB" id="A0A0V7ZI78"/>
<dbReference type="EMBL" id="LMTZ01000118">
    <property type="protein sequence ID" value="KST64684.1"/>
    <property type="molecule type" value="Genomic_DNA"/>
</dbReference>
<dbReference type="OrthoDB" id="462701at2"/>
<protein>
    <submittedName>
        <fullName evidence="1">Uncharacterized protein</fullName>
    </submittedName>
</protein>
<evidence type="ECO:0000313" key="1">
    <source>
        <dbReference type="EMBL" id="KST63974.1"/>
    </source>
</evidence>
<name>A0A0V7ZI78_9CYAN</name>
<keyword evidence="3" id="KW-1185">Reference proteome</keyword>
<comment type="caution">
    <text evidence="1">The sequence shown here is derived from an EMBL/GenBank/DDBJ whole genome shotgun (WGS) entry which is preliminary data.</text>
</comment>
<sequence>MFTYQKKCTIAVLESLQKIRILAKKLKDIGFPMNQVYLLEPREKDGLAVILDDLSIPQSCIQFYIESLLKGDGLLTIYATQDEINLAKLALEDKEIDNWQVYDYLRT</sequence>
<evidence type="ECO:0000313" key="2">
    <source>
        <dbReference type="EMBL" id="KST64684.1"/>
    </source>
</evidence>
<dbReference type="EMBL" id="LMTZ01000129">
    <property type="protein sequence ID" value="KST63974.1"/>
    <property type="molecule type" value="Genomic_DNA"/>
</dbReference>
<reference evidence="1 3" key="1">
    <citation type="journal article" date="2015" name="Genome Announc.">
        <title>Draft Genome of the Euendolithic (true boring) Cyanobacterium Mastigocoleus testarum strain BC008.</title>
        <authorList>
            <person name="Guida B.S."/>
            <person name="Garcia-Pichel F."/>
        </authorList>
    </citation>
    <scope>NUCLEOTIDE SEQUENCE [LARGE SCALE GENOMIC DNA]</scope>
    <source>
        <strain evidence="1 3">BC008</strain>
    </source>
</reference>
<dbReference type="Proteomes" id="UP000053372">
    <property type="component" value="Unassembled WGS sequence"/>
</dbReference>
<dbReference type="RefSeq" id="WP_036265037.1">
    <property type="nucleotide sequence ID" value="NZ_LMTZ01000118.1"/>
</dbReference>
<evidence type="ECO:0000313" key="3">
    <source>
        <dbReference type="Proteomes" id="UP000053372"/>
    </source>
</evidence>
<proteinExistence type="predicted"/>